<accession>A0A2V1E0Q6</accession>
<reference evidence="2 3" key="1">
    <citation type="journal article" date="2018" name="Sci. Rep.">
        <title>Comparative genomics provides insights into the lifestyle and reveals functional heterogeneity of dark septate endophytic fungi.</title>
        <authorList>
            <person name="Knapp D.G."/>
            <person name="Nemeth J.B."/>
            <person name="Barry K."/>
            <person name="Hainaut M."/>
            <person name="Henrissat B."/>
            <person name="Johnson J."/>
            <person name="Kuo A."/>
            <person name="Lim J.H.P."/>
            <person name="Lipzen A."/>
            <person name="Nolan M."/>
            <person name="Ohm R.A."/>
            <person name="Tamas L."/>
            <person name="Grigoriev I.V."/>
            <person name="Spatafora J.W."/>
            <person name="Nagy L.G."/>
            <person name="Kovacs G.M."/>
        </authorList>
    </citation>
    <scope>NUCLEOTIDE SEQUENCE [LARGE SCALE GENOMIC DNA]</scope>
    <source>
        <strain evidence="2 3">DSE2036</strain>
    </source>
</reference>
<protein>
    <submittedName>
        <fullName evidence="2">Uncharacterized protein</fullName>
    </submittedName>
</protein>
<organism evidence="2 3">
    <name type="scientific">Periconia macrospinosa</name>
    <dbReference type="NCBI Taxonomy" id="97972"/>
    <lineage>
        <taxon>Eukaryota</taxon>
        <taxon>Fungi</taxon>
        <taxon>Dikarya</taxon>
        <taxon>Ascomycota</taxon>
        <taxon>Pezizomycotina</taxon>
        <taxon>Dothideomycetes</taxon>
        <taxon>Pleosporomycetidae</taxon>
        <taxon>Pleosporales</taxon>
        <taxon>Massarineae</taxon>
        <taxon>Periconiaceae</taxon>
        <taxon>Periconia</taxon>
    </lineage>
</organism>
<evidence type="ECO:0000313" key="3">
    <source>
        <dbReference type="Proteomes" id="UP000244855"/>
    </source>
</evidence>
<feature type="compositionally biased region" description="Polar residues" evidence="1">
    <location>
        <begin position="166"/>
        <end position="182"/>
    </location>
</feature>
<dbReference type="AlphaFoldDB" id="A0A2V1E0Q6"/>
<evidence type="ECO:0000256" key="1">
    <source>
        <dbReference type="SAM" id="MobiDB-lite"/>
    </source>
</evidence>
<evidence type="ECO:0000313" key="2">
    <source>
        <dbReference type="EMBL" id="PVI04097.1"/>
    </source>
</evidence>
<proteinExistence type="predicted"/>
<dbReference type="Proteomes" id="UP000244855">
    <property type="component" value="Unassembled WGS sequence"/>
</dbReference>
<feature type="compositionally biased region" description="Low complexity" evidence="1">
    <location>
        <begin position="147"/>
        <end position="156"/>
    </location>
</feature>
<gene>
    <name evidence="2" type="ORF">DM02DRAFT_586576</name>
</gene>
<sequence>MASQQNFGVLVPRGVVDFCPSPLHVRRKSRKATFYKRIGRKPTHFRHHQSAYGPLDDIINEISCEIWRVPSNASSERGASGGEDLLYLTAIGTVLPLPISRIPSDLPLIVRKNRSSRSTASGTSVDINMGASGESSRKESISTNETSFASSSNNPNAPWPPIDSECTITQSVATADTTTSPKKGQDKRSSRRRIFSKGLSLLRRATADETEKPQLSSTISEHERDEEHADIIGKTLKHASANFISPFDARQLQIETMQQKQHNPELVSVLKAGIRIIPEDKILNNEDVQDMWVAVEVEGMCHNRQRLADESIDVAFIVDNRHQTWDPPRPNPAMTDVIVAIGKSLESAGSIQERTHLIILSPTTHNLHKVSDTFPLVHMHQVNVSILPMLEKSSLEEPSCPNDCCKNVTVNNWTHYQSIPLRLRQIIQYARSEQPIGEITNVRTDVRPQNGCEVVEYLGSKDIDFDTLRLGQTLSFMVHIRIHRQEIQELDMKSEDPFFQTSLNTSYWKEDLRNYEHRGASMAHLLTVQVVYQSSLQAEETWHYTEGPLIVMKEKGRLDAPLDTFMELQKRMLFYQFSRLGIDNAREEITRQAIKMEFDEREGKLDHYPQWRRDELRTLIQRMSSEIYRQGAVRGYEEESRQKIPIYPGPIRIMAPPHEWLVDMWNFRENMRRHQGY</sequence>
<feature type="region of interest" description="Disordered" evidence="1">
    <location>
        <begin position="113"/>
        <end position="227"/>
    </location>
</feature>
<keyword evidence="3" id="KW-1185">Reference proteome</keyword>
<name>A0A2V1E0Q6_9PLEO</name>
<dbReference type="OrthoDB" id="3760848at2759"/>
<feature type="compositionally biased region" description="Polar residues" evidence="1">
    <location>
        <begin position="116"/>
        <end position="126"/>
    </location>
</feature>
<dbReference type="EMBL" id="KZ805324">
    <property type="protein sequence ID" value="PVI04097.1"/>
    <property type="molecule type" value="Genomic_DNA"/>
</dbReference>